<proteinExistence type="predicted"/>
<protein>
    <submittedName>
        <fullName evidence="2">Uncharacterized protein</fullName>
    </submittedName>
</protein>
<feature type="region of interest" description="Disordered" evidence="1">
    <location>
        <begin position="41"/>
        <end position="63"/>
    </location>
</feature>
<name>Q7NXD9_CHRVO</name>
<dbReference type="STRING" id="243365.CV_1688"/>
<keyword evidence="3" id="KW-1185">Reference proteome</keyword>
<accession>Q7NXD9</accession>
<organism evidence="2 3">
    <name type="scientific">Chromobacterium violaceum (strain ATCC 12472 / DSM 30191 / JCM 1249 / CCUG 213 / NBRC 12614 / NCIMB 9131 / NCTC 9757 / MK)</name>
    <dbReference type="NCBI Taxonomy" id="243365"/>
    <lineage>
        <taxon>Bacteria</taxon>
        <taxon>Pseudomonadati</taxon>
        <taxon>Pseudomonadota</taxon>
        <taxon>Betaproteobacteria</taxon>
        <taxon>Neisseriales</taxon>
        <taxon>Chromobacteriaceae</taxon>
        <taxon>Chromobacterium</taxon>
    </lineage>
</organism>
<sequence length="63" mass="6876">MPDFPWLGAGCLFINQKPPTRRMSPVSANAPVSHIAGAKPCGSVVEKPRKPLNGKHEKRLPIF</sequence>
<dbReference type="Proteomes" id="UP000001424">
    <property type="component" value="Chromosome"/>
</dbReference>
<evidence type="ECO:0000256" key="1">
    <source>
        <dbReference type="SAM" id="MobiDB-lite"/>
    </source>
</evidence>
<evidence type="ECO:0000313" key="3">
    <source>
        <dbReference type="Proteomes" id="UP000001424"/>
    </source>
</evidence>
<feature type="compositionally biased region" description="Basic residues" evidence="1">
    <location>
        <begin position="50"/>
        <end position="63"/>
    </location>
</feature>
<dbReference type="EMBL" id="AE016825">
    <property type="protein sequence ID" value="AAQ59363.1"/>
    <property type="molecule type" value="Genomic_DNA"/>
</dbReference>
<dbReference type="HOGENOM" id="CLU_2877656_0_0_4"/>
<dbReference type="KEGG" id="cvi:CV_1688"/>
<evidence type="ECO:0000313" key="2">
    <source>
        <dbReference type="EMBL" id="AAQ59363.1"/>
    </source>
</evidence>
<gene>
    <name evidence="2" type="ordered locus">CV_1688</name>
</gene>
<reference evidence="2 3" key="1">
    <citation type="journal article" date="2003" name="Proc. Natl. Acad. Sci. U.S.A.">
        <title>The complete genome sequence of Chromobacterium violaceum reveals remarkable and exploitable bacterial adaptability.</title>
        <authorList>
            <person name="Vasconcelos A.T.R."/>
            <person name="de Almeida D.F."/>
            <person name="Almeida F.C."/>
            <person name="de Almeida L.G.P."/>
            <person name="de Almeida R."/>
            <person name="Goncalves J.A.A."/>
            <person name="Andrade E.M."/>
            <person name="Antonio R.V."/>
            <person name="Araripe J."/>
            <person name="de Araujo M.F.F."/>
            <person name="Filho S.A."/>
            <person name="Azevedo V."/>
            <person name="Batista A.J."/>
            <person name="Bataus L.A.M."/>
            <person name="Batista J.S."/>
            <person name="Belo A."/>
            <person name="vander Berg C."/>
            <person name="Blamey J."/>
            <person name="Bogo M."/>
            <person name="Bonato S."/>
            <person name="Bordignon J."/>
            <person name="Brito C.A."/>
            <person name="Brocchi M."/>
            <person name="Burity H.A."/>
            <person name="Camargo A.A."/>
            <person name="Cardoso D.D.P."/>
            <person name="Carneiro N.P."/>
            <person name="Carraro D.M."/>
            <person name="Carvalho C.M.B."/>
            <person name="Cascardo J.C.M."/>
            <person name="Cavada B.S."/>
            <person name="Chueire L.M.O."/>
            <person name="Pasa T.B.C."/>
            <person name="Duran N."/>
            <person name="Fagundes N."/>
            <person name="Falcao C.L."/>
            <person name="Fantinatti F."/>
            <person name="Farias I.P."/>
            <person name="Felipe M.S.S."/>
            <person name="Ferrari L.P."/>
            <person name="Ferro J.A."/>
            <person name="Ferro M.I.T."/>
            <person name="Franco G.R."/>
            <person name="Freitas N.S.A."/>
            <person name="Furlan L.R."/>
            <person name="Gazzinelli R.T."/>
            <person name="Gomes E.A."/>
            <person name="Goncalves P.R."/>
            <person name="Grangeiro T.B."/>
            <person name="Grattapaglia D."/>
            <person name="Grisard E.C."/>
            <person name="Guimaraes C.T."/>
            <person name="Hanna E.S."/>
            <person name="Hungria M."/>
            <person name="Jardim S.N."/>
            <person name="Laurino J."/>
            <person name="Leoi L.C.T."/>
            <person name="Fassarella L."/>
            <person name="Lima A."/>
            <person name="Loureiro M.F."/>
            <person name="Lyra M.C.P."/>
            <person name="Macedo M."/>
            <person name="Madeira H.M.F."/>
            <person name="Manfio G.P."/>
            <person name="Maranhao A.Q."/>
            <person name="Martins W.S."/>
            <person name="di Mauro S.M.Z."/>
            <person name="de Medeiros S.R.B."/>
            <person name="Meissner R.D.V."/>
            <person name="Menck C.F.M."/>
            <person name="Moreira M.A.M."/>
            <person name="Nascimento F.F."/>
            <person name="Nicolas M.F."/>
            <person name="Oliveira J.G."/>
            <person name="Oliveira S.C."/>
            <person name="Paixao R.F.C."/>
            <person name="Parente J.A."/>
            <person name="Pedrosa F.O."/>
            <person name="Pena S.J.D."/>
            <person name="Perreira J.O."/>
            <person name="Perreira M."/>
            <person name="Pinto L.S.R.C."/>
            <person name="Pinto L.S."/>
            <person name="Porto J.I.R."/>
            <person name="Potrich D.P."/>
            <person name="Neto C.E.R."/>
            <person name="Reis A.M.M."/>
            <person name="Rigo L.U."/>
            <person name="Rondinelli E."/>
            <person name="dos Santos E.B.P."/>
            <person name="Santos F.R."/>
            <person name="Schneider M.P.C."/>
            <person name="Seuanez H.N."/>
            <person name="Silva A.M.R."/>
            <person name="da Silva A.L.C."/>
            <person name="Silva D.W."/>
            <person name="Silva R."/>
            <person name="Simoes I.C."/>
            <person name="Simon D."/>
            <person name="Soares C.M.A."/>
            <person name="Soares R.B.A."/>
            <person name="Souza E.M."/>
            <person name="Souza K.R.L."/>
            <person name="Souza R.C."/>
            <person name="Steffens M.B.R."/>
            <person name="Steindel M."/>
            <person name="Teixeira S.R."/>
            <person name="Urmenyi T."/>
            <person name="Vettore A."/>
            <person name="Wassem R."/>
            <person name="Zaha A."/>
            <person name="Simpson A.J.G."/>
        </authorList>
    </citation>
    <scope>NUCLEOTIDE SEQUENCE [LARGE SCALE GENOMIC DNA]</scope>
    <source>
        <strain evidence="3">ATCC 12472 / DSM 30191 / JCM 1249 / NBRC 12614 / NCIMB 9131 / NCTC 9757</strain>
    </source>
</reference>
<dbReference type="AlphaFoldDB" id="Q7NXD9"/>